<comment type="domain">
    <text evidence="12">The histidine box domains are involved in binding the catalytic metal ions.</text>
</comment>
<name>A0AAJ6VYE0_9ACAR</name>
<evidence type="ECO:0000313" key="16">
    <source>
        <dbReference type="RefSeq" id="XP_003745207.1"/>
    </source>
</evidence>
<evidence type="ECO:0000313" key="15">
    <source>
        <dbReference type="Proteomes" id="UP000694867"/>
    </source>
</evidence>
<evidence type="ECO:0000256" key="13">
    <source>
        <dbReference type="SAM" id="Phobius"/>
    </source>
</evidence>
<dbReference type="PANTHER" id="PTHR11351:SF31">
    <property type="entry name" value="DESATURASE 1, ISOFORM A-RELATED"/>
    <property type="match status" value="1"/>
</dbReference>
<dbReference type="GeneID" id="100897990"/>
<dbReference type="GO" id="GO:0005789">
    <property type="term" value="C:endoplasmic reticulum membrane"/>
    <property type="evidence" value="ECO:0007669"/>
    <property type="project" value="TreeGrafter"/>
</dbReference>
<comment type="cofactor">
    <cofactor evidence="12">
        <name>Fe(2+)</name>
        <dbReference type="ChEBI" id="CHEBI:29033"/>
    </cofactor>
</comment>
<evidence type="ECO:0000256" key="4">
    <source>
        <dbReference type="ARBA" id="ARBA00022692"/>
    </source>
</evidence>
<dbReference type="GO" id="GO:0005506">
    <property type="term" value="F:iron ion binding"/>
    <property type="evidence" value="ECO:0007669"/>
    <property type="project" value="TreeGrafter"/>
</dbReference>
<dbReference type="GO" id="GO:0006636">
    <property type="term" value="P:unsaturated fatty acid biosynthetic process"/>
    <property type="evidence" value="ECO:0007669"/>
    <property type="project" value="TreeGrafter"/>
</dbReference>
<feature type="transmembrane region" description="Helical" evidence="13">
    <location>
        <begin position="86"/>
        <end position="105"/>
    </location>
</feature>
<dbReference type="InterPro" id="IPR015876">
    <property type="entry name" value="Acyl-CoA_DS"/>
</dbReference>
<organism evidence="15 16">
    <name type="scientific">Galendromus occidentalis</name>
    <name type="common">western predatory mite</name>
    <dbReference type="NCBI Taxonomy" id="34638"/>
    <lineage>
        <taxon>Eukaryota</taxon>
        <taxon>Metazoa</taxon>
        <taxon>Ecdysozoa</taxon>
        <taxon>Arthropoda</taxon>
        <taxon>Chelicerata</taxon>
        <taxon>Arachnida</taxon>
        <taxon>Acari</taxon>
        <taxon>Parasitiformes</taxon>
        <taxon>Mesostigmata</taxon>
        <taxon>Gamasina</taxon>
        <taxon>Phytoseioidea</taxon>
        <taxon>Phytoseiidae</taxon>
        <taxon>Typhlodrominae</taxon>
        <taxon>Galendromus</taxon>
    </lineage>
</organism>
<evidence type="ECO:0000256" key="11">
    <source>
        <dbReference type="ARBA" id="ARBA00023160"/>
    </source>
</evidence>
<keyword evidence="8" id="KW-0408">Iron</keyword>
<feature type="transmembrane region" description="Helical" evidence="13">
    <location>
        <begin position="61"/>
        <end position="80"/>
    </location>
</feature>
<evidence type="ECO:0000256" key="9">
    <source>
        <dbReference type="ARBA" id="ARBA00023098"/>
    </source>
</evidence>
<evidence type="ECO:0000256" key="2">
    <source>
        <dbReference type="ARBA" id="ARBA00009295"/>
    </source>
</evidence>
<keyword evidence="9" id="KW-0443">Lipid metabolism</keyword>
<evidence type="ECO:0000256" key="5">
    <source>
        <dbReference type="ARBA" id="ARBA00022832"/>
    </source>
</evidence>
<comment type="subcellular location">
    <subcellularLocation>
        <location evidence="1">Membrane</location>
        <topology evidence="1">Multi-pass membrane protein</topology>
    </subcellularLocation>
</comment>
<keyword evidence="4 12" id="KW-0812">Transmembrane</keyword>
<dbReference type="Proteomes" id="UP000694867">
    <property type="component" value="Unplaced"/>
</dbReference>
<keyword evidence="10 13" id="KW-0472">Membrane</keyword>
<keyword evidence="3 12" id="KW-0444">Lipid biosynthesis</keyword>
<dbReference type="AlphaFoldDB" id="A0AAJ6VYE0"/>
<dbReference type="PANTHER" id="PTHR11351">
    <property type="entry name" value="ACYL-COA DESATURASE"/>
    <property type="match status" value="1"/>
</dbReference>
<proteinExistence type="inferred from homology"/>
<dbReference type="InterPro" id="IPR005804">
    <property type="entry name" value="FA_desaturase_dom"/>
</dbReference>
<evidence type="ECO:0000256" key="12">
    <source>
        <dbReference type="RuleBase" id="RU000581"/>
    </source>
</evidence>
<gene>
    <name evidence="16" type="primary">LOC100897990</name>
</gene>
<keyword evidence="5" id="KW-0276">Fatty acid metabolism</keyword>
<keyword evidence="7 12" id="KW-0560">Oxidoreductase</keyword>
<evidence type="ECO:0000256" key="6">
    <source>
        <dbReference type="ARBA" id="ARBA00022989"/>
    </source>
</evidence>
<dbReference type="CDD" id="cd03505">
    <property type="entry name" value="Delta9-FADS-like"/>
    <property type="match status" value="1"/>
</dbReference>
<feature type="transmembrane region" description="Helical" evidence="13">
    <location>
        <begin position="199"/>
        <end position="219"/>
    </location>
</feature>
<sequence length="361" mass="41893">MLLLEVLRFGHRDWYSGEICKEDRPSDNNNSAAKQPSVSFVDDYFKAPLLHRVAWGCSMKLIVIHILGIYSLVFLGHVSWSTLAFQFVYLVLSGLSVTAGAHRLWTHRSYKARTPFRTFLMLCNTIAAQNDIYEWCRDHRVHHKFSDTNADPHNIDRGLFFSHIGWLMIKKHPDVYKYGSRIDCSDLIGDPVVRFNMRYYGWLVLLFSFGLPTLLPHFLFGDAVLPLFMLCFLRLTLSFNFTWSVNSFAHHVGDRPFDRNMKPSEVLWVSVVAAGEGWHNYHHTFPHDYNCSELGWHINWTTMLIDLMASIGQVTERRTISKAAIMRQKLRNGDGTRLPRRIREMSEKERLQLADTIQNAA</sequence>
<dbReference type="PRINTS" id="PR00075">
    <property type="entry name" value="FACDDSATRASE"/>
</dbReference>
<evidence type="ECO:0000256" key="1">
    <source>
        <dbReference type="ARBA" id="ARBA00004141"/>
    </source>
</evidence>
<evidence type="ECO:0000256" key="7">
    <source>
        <dbReference type="ARBA" id="ARBA00023002"/>
    </source>
</evidence>
<evidence type="ECO:0000259" key="14">
    <source>
        <dbReference type="Pfam" id="PF00487"/>
    </source>
</evidence>
<accession>A0AAJ6VYE0</accession>
<protein>
    <submittedName>
        <fullName evidence="16">Acyl-CoA desaturase-like</fullName>
    </submittedName>
</protein>
<keyword evidence="11 12" id="KW-0275">Fatty acid biosynthesis</keyword>
<keyword evidence="15" id="KW-1185">Reference proteome</keyword>
<keyword evidence="6 13" id="KW-1133">Transmembrane helix</keyword>
<evidence type="ECO:0000256" key="8">
    <source>
        <dbReference type="ARBA" id="ARBA00023004"/>
    </source>
</evidence>
<evidence type="ECO:0000256" key="10">
    <source>
        <dbReference type="ARBA" id="ARBA00023136"/>
    </source>
</evidence>
<comment type="similarity">
    <text evidence="2 12">Belongs to the fatty acid desaturase type 1 family.</text>
</comment>
<feature type="domain" description="Fatty acid desaturase" evidence="14">
    <location>
        <begin position="86"/>
        <end position="287"/>
    </location>
</feature>
<dbReference type="GO" id="GO:0004768">
    <property type="term" value="F:stearoyl-CoA 9-desaturase activity"/>
    <property type="evidence" value="ECO:0007669"/>
    <property type="project" value="TreeGrafter"/>
</dbReference>
<dbReference type="Pfam" id="PF00487">
    <property type="entry name" value="FA_desaturase"/>
    <property type="match status" value="1"/>
</dbReference>
<dbReference type="RefSeq" id="XP_003745207.1">
    <property type="nucleotide sequence ID" value="XM_003745159.1"/>
</dbReference>
<evidence type="ECO:0000256" key="3">
    <source>
        <dbReference type="ARBA" id="ARBA00022516"/>
    </source>
</evidence>
<dbReference type="KEGG" id="goe:100897990"/>
<reference evidence="16" key="1">
    <citation type="submission" date="2025-08" db="UniProtKB">
        <authorList>
            <consortium name="RefSeq"/>
        </authorList>
    </citation>
    <scope>IDENTIFICATION</scope>
</reference>